<name>A0A1M5WKD7_9BURK</name>
<evidence type="ECO:0000256" key="2">
    <source>
        <dbReference type="RuleBase" id="RU362097"/>
    </source>
</evidence>
<dbReference type="InterPro" id="IPR003423">
    <property type="entry name" value="OMP_efflux"/>
</dbReference>
<dbReference type="Pfam" id="PF02321">
    <property type="entry name" value="OEP"/>
    <property type="match status" value="2"/>
</dbReference>
<dbReference type="SUPFAM" id="SSF56954">
    <property type="entry name" value="Outer membrane efflux proteins (OEP)"/>
    <property type="match status" value="1"/>
</dbReference>
<feature type="region of interest" description="Disordered" evidence="3">
    <location>
        <begin position="1"/>
        <end position="26"/>
    </location>
</feature>
<evidence type="ECO:0000256" key="3">
    <source>
        <dbReference type="SAM" id="MobiDB-lite"/>
    </source>
</evidence>
<dbReference type="PANTHER" id="PTHR30203">
    <property type="entry name" value="OUTER MEMBRANE CATION EFFLUX PROTEIN"/>
    <property type="match status" value="1"/>
</dbReference>
<organism evidence="4 5">
    <name type="scientific">Pollutimonas bauzanensis</name>
    <dbReference type="NCBI Taxonomy" id="658167"/>
    <lineage>
        <taxon>Bacteria</taxon>
        <taxon>Pseudomonadati</taxon>
        <taxon>Pseudomonadota</taxon>
        <taxon>Betaproteobacteria</taxon>
        <taxon>Burkholderiales</taxon>
        <taxon>Alcaligenaceae</taxon>
        <taxon>Pollutimonas</taxon>
    </lineage>
</organism>
<feature type="compositionally biased region" description="Low complexity" evidence="3">
    <location>
        <begin position="17"/>
        <end position="26"/>
    </location>
</feature>
<evidence type="ECO:0000313" key="4">
    <source>
        <dbReference type="EMBL" id="SHH88016.1"/>
    </source>
</evidence>
<evidence type="ECO:0000313" key="5">
    <source>
        <dbReference type="Proteomes" id="UP000184226"/>
    </source>
</evidence>
<keyword evidence="2" id="KW-1134">Transmembrane beta strand</keyword>
<dbReference type="EMBL" id="FQXE01000005">
    <property type="protein sequence ID" value="SHH88016.1"/>
    <property type="molecule type" value="Genomic_DNA"/>
</dbReference>
<dbReference type="Gene3D" id="2.20.200.10">
    <property type="entry name" value="Outer membrane efflux proteins (OEP)"/>
    <property type="match status" value="1"/>
</dbReference>
<protein>
    <submittedName>
        <fullName evidence="4">Outer membrane protein, multidrug efflux system</fullName>
    </submittedName>
</protein>
<comment type="subcellular location">
    <subcellularLocation>
        <location evidence="2">Cell membrane</location>
        <topology evidence="2">Lipid-anchor</topology>
    </subcellularLocation>
</comment>
<reference evidence="4 5" key="1">
    <citation type="submission" date="2016-11" db="EMBL/GenBank/DDBJ databases">
        <authorList>
            <person name="Jaros S."/>
            <person name="Januszkiewicz K."/>
            <person name="Wedrychowicz H."/>
        </authorList>
    </citation>
    <scope>NUCLEOTIDE SEQUENCE [LARGE SCALE GENOMIC DNA]</scope>
    <source>
        <strain evidence="4 5">CGMCC 1.10190</strain>
    </source>
</reference>
<dbReference type="STRING" id="658167.SAMN04488135_105294"/>
<sequence length="461" mass="49098">MSLAPPYEQPPMPVAPAYPGADGAAAPGKSAADTVWRDYFLDTRLQALIAQALDNNRDLRTAVLKVEEARALYGIRRADQFPAIDAGASATRSRTPEDLSLTGQARTAGQYQAGLNLTSWEIDFWGRVRNLKDAALESFLASDSARRAATTGLIAQVANDYLVLLELDERIALTRQAIAARDATLGLFRRRYAAGATSRLDVVQVETLLTQAQALGAELEQARARQVHALTLLAGGQVDLAAAGGGMDDDSLLGEVRAGLPSDLLVDRPDIIAAEQQLKAANANIGAARAAFFPRVALTGSLGSASAELGGLFGSGSGAWSFTPSISLPIFDAGRNRASLDLAQVRREMAVVNYERTIQTAFREVSDALAARQWLDRQVRYQEAALAAQAERLRLAQLRYDSGAAAYLEVLDAQRDLLSAQQELVQIRRARLTSRVSLYAALGGGARGIAAAPDPASTGSN</sequence>
<comment type="similarity">
    <text evidence="1 2">Belongs to the outer membrane factor (OMF) (TC 1.B.17) family.</text>
</comment>
<dbReference type="Proteomes" id="UP000184226">
    <property type="component" value="Unassembled WGS sequence"/>
</dbReference>
<dbReference type="AlphaFoldDB" id="A0A1M5WKD7"/>
<keyword evidence="2" id="KW-0564">Palmitate</keyword>
<accession>A0A1M5WKD7</accession>
<dbReference type="NCBIfam" id="TIGR01845">
    <property type="entry name" value="outer_NodT"/>
    <property type="match status" value="1"/>
</dbReference>
<gene>
    <name evidence="4" type="ORF">SAMN04488135_105294</name>
</gene>
<keyword evidence="2" id="KW-0449">Lipoprotein</keyword>
<feature type="compositionally biased region" description="Pro residues" evidence="3">
    <location>
        <begin position="7"/>
        <end position="16"/>
    </location>
</feature>
<keyword evidence="2" id="KW-0472">Membrane</keyword>
<dbReference type="InterPro" id="IPR010131">
    <property type="entry name" value="MdtP/NodT-like"/>
</dbReference>
<dbReference type="GO" id="GO:0005886">
    <property type="term" value="C:plasma membrane"/>
    <property type="evidence" value="ECO:0007669"/>
    <property type="project" value="UniProtKB-SubCell"/>
</dbReference>
<evidence type="ECO:0000256" key="1">
    <source>
        <dbReference type="ARBA" id="ARBA00007613"/>
    </source>
</evidence>
<keyword evidence="2" id="KW-0812">Transmembrane</keyword>
<dbReference type="Gene3D" id="1.20.1600.10">
    <property type="entry name" value="Outer membrane efflux proteins (OEP)"/>
    <property type="match status" value="1"/>
</dbReference>
<dbReference type="GO" id="GO:0015562">
    <property type="term" value="F:efflux transmembrane transporter activity"/>
    <property type="evidence" value="ECO:0007669"/>
    <property type="project" value="InterPro"/>
</dbReference>
<proteinExistence type="inferred from homology"/>
<dbReference type="PANTHER" id="PTHR30203:SF32">
    <property type="entry name" value="CATION EFFLUX SYSTEM PROTEIN CUSC"/>
    <property type="match status" value="1"/>
</dbReference>
<keyword evidence="5" id="KW-1185">Reference proteome</keyword>